<dbReference type="Proteomes" id="UP000178912">
    <property type="component" value="Unassembled WGS sequence"/>
</dbReference>
<gene>
    <name evidence="4" type="ORF">RAG0_09741</name>
</gene>
<dbReference type="AlphaFoldDB" id="A0A1E1KZR5"/>
<feature type="compositionally biased region" description="Polar residues" evidence="1">
    <location>
        <begin position="385"/>
        <end position="394"/>
    </location>
</feature>
<evidence type="ECO:0008006" key="6">
    <source>
        <dbReference type="Google" id="ProtNLM"/>
    </source>
</evidence>
<proteinExistence type="predicted"/>
<feature type="chain" id="PRO_5009446635" description="LPXTG-domain-containing protein" evidence="3">
    <location>
        <begin position="40"/>
        <end position="545"/>
    </location>
</feature>
<reference evidence="5" key="1">
    <citation type="submission" date="2016-03" db="EMBL/GenBank/DDBJ databases">
        <authorList>
            <person name="Guldener U."/>
        </authorList>
    </citation>
    <scope>NUCLEOTIDE SEQUENCE [LARGE SCALE GENOMIC DNA]</scope>
    <source>
        <strain evidence="5">04CH-RAC-A.6.1</strain>
    </source>
</reference>
<evidence type="ECO:0000313" key="5">
    <source>
        <dbReference type="Proteomes" id="UP000178912"/>
    </source>
</evidence>
<feature type="region of interest" description="Disordered" evidence="1">
    <location>
        <begin position="329"/>
        <end position="545"/>
    </location>
</feature>
<name>A0A1E1KZR5_9HELO</name>
<keyword evidence="2" id="KW-1133">Transmembrane helix</keyword>
<evidence type="ECO:0000313" key="4">
    <source>
        <dbReference type="EMBL" id="CZT02720.1"/>
    </source>
</evidence>
<keyword evidence="5" id="KW-1185">Reference proteome</keyword>
<keyword evidence="2" id="KW-0812">Transmembrane</keyword>
<feature type="compositionally biased region" description="Polar residues" evidence="1">
    <location>
        <begin position="297"/>
        <end position="308"/>
    </location>
</feature>
<dbReference type="OrthoDB" id="5426678at2759"/>
<feature type="compositionally biased region" description="Polar residues" evidence="1">
    <location>
        <begin position="329"/>
        <end position="348"/>
    </location>
</feature>
<feature type="compositionally biased region" description="Low complexity" evidence="1">
    <location>
        <begin position="349"/>
        <end position="364"/>
    </location>
</feature>
<feature type="signal peptide" evidence="3">
    <location>
        <begin position="1"/>
        <end position="39"/>
    </location>
</feature>
<keyword evidence="2" id="KW-0472">Membrane</keyword>
<dbReference type="EMBL" id="FJUX01000057">
    <property type="protein sequence ID" value="CZT02720.1"/>
    <property type="molecule type" value="Genomic_DNA"/>
</dbReference>
<evidence type="ECO:0000256" key="1">
    <source>
        <dbReference type="SAM" id="MobiDB-lite"/>
    </source>
</evidence>
<protein>
    <recommendedName>
        <fullName evidence="6">LPXTG-domain-containing protein</fullName>
    </recommendedName>
</protein>
<keyword evidence="3" id="KW-0732">Signal</keyword>
<sequence>MVFRKPRGENFSAIPTRRASKATISTLAIAVVLLNPASALQVTPYSACAPMCMDTPLSDASDPNASNTFDSDIVCKDSDFSGTLVGWKFQSCLNCLQGSSATSFNENDQGWFFYNLRFAFNSCVFGTSNATRPISTPCSTEAVCGPIRKAMGDGMGTPLTTGQYSYCEAYDNSFLGSMHTCRSCLKLEDDASYLSNFLVALRAGCTERPTSGLVVGLNSTLFTKDEVAITYPQGSKPRKKHKNLSTGAIIGIAVACGLLLLATLAIVFVCLMKRRNANRLKLLQSPLHERYGAENITAPNSGAYSSPQTSPPLKKESVQMMTTLVRNFSYTRQQPQSVRDWQGNSTGNSPAYPISPPSYSLPFPNSGRDVLPAHHAYIPPEYTPPSRNSTSPLYVQQPPPSGPPSQLSPQQVPRPVPASHPQWSPSQRLSPAPNAPAVSQPPAVRRDSHSSDNLSSHPTPPPVVRNISSASRLQSTNLGARRGLAPTTVVTGMKPTGTEDSTKAKENLCRQGLGGTRAHGPEAEIPERPSPASDVGSVELWPGSY</sequence>
<evidence type="ECO:0000256" key="2">
    <source>
        <dbReference type="SAM" id="Phobius"/>
    </source>
</evidence>
<accession>A0A1E1KZR5</accession>
<organism evidence="4 5">
    <name type="scientific">Rhynchosporium agropyri</name>
    <dbReference type="NCBI Taxonomy" id="914238"/>
    <lineage>
        <taxon>Eukaryota</taxon>
        <taxon>Fungi</taxon>
        <taxon>Dikarya</taxon>
        <taxon>Ascomycota</taxon>
        <taxon>Pezizomycotina</taxon>
        <taxon>Leotiomycetes</taxon>
        <taxon>Helotiales</taxon>
        <taxon>Ploettnerulaceae</taxon>
        <taxon>Rhynchosporium</taxon>
    </lineage>
</organism>
<evidence type="ECO:0000256" key="3">
    <source>
        <dbReference type="SAM" id="SignalP"/>
    </source>
</evidence>
<feature type="transmembrane region" description="Helical" evidence="2">
    <location>
        <begin position="248"/>
        <end position="271"/>
    </location>
</feature>
<feature type="compositionally biased region" description="Polar residues" evidence="1">
    <location>
        <begin position="466"/>
        <end position="478"/>
    </location>
</feature>
<feature type="region of interest" description="Disordered" evidence="1">
    <location>
        <begin position="296"/>
        <end position="315"/>
    </location>
</feature>